<name>A0A1N7NZ40_9BACT</name>
<dbReference type="EMBL" id="FTOP01000012">
    <property type="protein sequence ID" value="SIT03479.1"/>
    <property type="molecule type" value="Genomic_DNA"/>
</dbReference>
<sequence length="211" mass="24443">MQGKVQQVVKTNIPEEIITKHFCGRLPVDFTEENVRSGHSVKCSPENGPTLMTAHLPEVLDWLHDMEIPRGLQENPCAVPILLYDEELSTEHLLFHYDGTPASARLIKNFIELFQDNIKQSKATIISPSFIPKSKQREEQELIQMVSNSTFETSFIKFNFSRIGDFWSYAVKHQCTLLVTTKEYQADLAKVLFHFYKGGMWYNRLSFYLSY</sequence>
<reference evidence="2" key="1">
    <citation type="submission" date="2017-01" db="EMBL/GenBank/DDBJ databases">
        <authorList>
            <person name="Varghese N."/>
            <person name="Submissions S."/>
        </authorList>
    </citation>
    <scope>NUCLEOTIDE SEQUENCE [LARGE SCALE GENOMIC DNA]</scope>
    <source>
        <strain evidence="2">DSM 46698</strain>
    </source>
</reference>
<evidence type="ECO:0000313" key="1">
    <source>
        <dbReference type="EMBL" id="SIT03479.1"/>
    </source>
</evidence>
<protein>
    <submittedName>
        <fullName evidence="1">Uncharacterized protein</fullName>
    </submittedName>
</protein>
<dbReference type="AlphaFoldDB" id="A0A1N7NZ40"/>
<keyword evidence="2" id="KW-1185">Reference proteome</keyword>
<dbReference type="Proteomes" id="UP000186026">
    <property type="component" value="Unassembled WGS sequence"/>
</dbReference>
<evidence type="ECO:0000313" key="2">
    <source>
        <dbReference type="Proteomes" id="UP000186026"/>
    </source>
</evidence>
<dbReference type="OrthoDB" id="836893at2"/>
<organism evidence="1 2">
    <name type="scientific">Belliella pelovolcani</name>
    <dbReference type="NCBI Taxonomy" id="529505"/>
    <lineage>
        <taxon>Bacteria</taxon>
        <taxon>Pseudomonadati</taxon>
        <taxon>Bacteroidota</taxon>
        <taxon>Cytophagia</taxon>
        <taxon>Cytophagales</taxon>
        <taxon>Cyclobacteriaceae</taxon>
        <taxon>Belliella</taxon>
    </lineage>
</organism>
<dbReference type="RefSeq" id="WP_076502308.1">
    <property type="nucleotide sequence ID" value="NZ_FTOP01000012.1"/>
</dbReference>
<proteinExistence type="predicted"/>
<dbReference type="STRING" id="529505.SAMN05421761_112100"/>
<accession>A0A1N7NZ40</accession>
<gene>
    <name evidence="1" type="ORF">SAMN05421761_112100</name>
</gene>